<accession>A0A382VDA5</accession>
<reference evidence="2" key="1">
    <citation type="submission" date="2018-05" db="EMBL/GenBank/DDBJ databases">
        <authorList>
            <person name="Lanie J.A."/>
            <person name="Ng W.-L."/>
            <person name="Kazmierczak K.M."/>
            <person name="Andrzejewski T.M."/>
            <person name="Davidsen T.M."/>
            <person name="Wayne K.J."/>
            <person name="Tettelin H."/>
            <person name="Glass J.I."/>
            <person name="Rusch D."/>
            <person name="Podicherti R."/>
            <person name="Tsui H.-C.T."/>
            <person name="Winkler M.E."/>
        </authorList>
    </citation>
    <scope>NUCLEOTIDE SEQUENCE</scope>
</reference>
<dbReference type="GO" id="GO:0006289">
    <property type="term" value="P:nucleotide-excision repair"/>
    <property type="evidence" value="ECO:0007669"/>
    <property type="project" value="InterPro"/>
</dbReference>
<dbReference type="PANTHER" id="PTHR24029">
    <property type="entry name" value="UVRABC SYSTEM PROTEIN B"/>
    <property type="match status" value="1"/>
</dbReference>
<dbReference type="PANTHER" id="PTHR24029:SF0">
    <property type="entry name" value="UVRABC SYSTEM PROTEIN B"/>
    <property type="match status" value="1"/>
</dbReference>
<dbReference type="GO" id="GO:0005524">
    <property type="term" value="F:ATP binding"/>
    <property type="evidence" value="ECO:0007669"/>
    <property type="project" value="InterPro"/>
</dbReference>
<dbReference type="GO" id="GO:0009380">
    <property type="term" value="C:excinuclease repair complex"/>
    <property type="evidence" value="ECO:0007669"/>
    <property type="project" value="InterPro"/>
</dbReference>
<feature type="non-terminal residue" evidence="2">
    <location>
        <position position="60"/>
    </location>
</feature>
<protein>
    <recommendedName>
        <fullName evidence="1">Helicase/UvrB N-terminal domain-containing protein</fullName>
    </recommendedName>
</protein>
<dbReference type="GO" id="GO:0003677">
    <property type="term" value="F:DNA binding"/>
    <property type="evidence" value="ECO:0007669"/>
    <property type="project" value="InterPro"/>
</dbReference>
<dbReference type="GO" id="GO:0016887">
    <property type="term" value="F:ATP hydrolysis activity"/>
    <property type="evidence" value="ECO:0007669"/>
    <property type="project" value="InterPro"/>
</dbReference>
<dbReference type="EMBL" id="UINC01151034">
    <property type="protein sequence ID" value="SVD44410.1"/>
    <property type="molecule type" value="Genomic_DNA"/>
</dbReference>
<dbReference type="SUPFAM" id="SSF52540">
    <property type="entry name" value="P-loop containing nucleoside triphosphate hydrolases"/>
    <property type="match status" value="1"/>
</dbReference>
<evidence type="ECO:0000313" key="2">
    <source>
        <dbReference type="EMBL" id="SVD44410.1"/>
    </source>
</evidence>
<dbReference type="InterPro" id="IPR027417">
    <property type="entry name" value="P-loop_NTPase"/>
</dbReference>
<feature type="domain" description="Helicase/UvrB N-terminal" evidence="1">
    <location>
        <begin position="13"/>
        <end position="55"/>
    </location>
</feature>
<proteinExistence type="predicted"/>
<sequence length="60" mass="6471">MPFELVSDYSPAGDQPNAIEELTEGLRTGRSFQTLLGVTGSGKTFTMANVIQNVDRPTLV</sequence>
<gene>
    <name evidence="2" type="ORF">METZ01_LOCUS397264</name>
</gene>
<name>A0A382VDA5_9ZZZZ</name>
<dbReference type="InterPro" id="IPR004807">
    <property type="entry name" value="UvrB"/>
</dbReference>
<evidence type="ECO:0000259" key="1">
    <source>
        <dbReference type="Pfam" id="PF04851"/>
    </source>
</evidence>
<dbReference type="InterPro" id="IPR006935">
    <property type="entry name" value="Helicase/UvrB_N"/>
</dbReference>
<dbReference type="Gene3D" id="3.40.50.300">
    <property type="entry name" value="P-loop containing nucleotide triphosphate hydrolases"/>
    <property type="match status" value="1"/>
</dbReference>
<dbReference type="AlphaFoldDB" id="A0A382VDA5"/>
<organism evidence="2">
    <name type="scientific">marine metagenome</name>
    <dbReference type="NCBI Taxonomy" id="408172"/>
    <lineage>
        <taxon>unclassified sequences</taxon>
        <taxon>metagenomes</taxon>
        <taxon>ecological metagenomes</taxon>
    </lineage>
</organism>
<dbReference type="Pfam" id="PF04851">
    <property type="entry name" value="ResIII"/>
    <property type="match status" value="1"/>
</dbReference>